<evidence type="ECO:0000256" key="1">
    <source>
        <dbReference type="SAM" id="SignalP"/>
    </source>
</evidence>
<dbReference type="EMBL" id="JADBGQ010000008">
    <property type="protein sequence ID" value="KAG5385246.1"/>
    <property type="molecule type" value="Genomic_DNA"/>
</dbReference>
<feature type="signal peptide" evidence="1">
    <location>
        <begin position="1"/>
        <end position="17"/>
    </location>
</feature>
<sequence>MSLSSCFVLFRWSPVEACGVSCGGVVSPLRWSLVAARWSGYRLWVALALVVVSFSSNLVGSVVWRSSRVGSNFASGFLTCLVVRLWRRCSLPAPLLYMGLVVKWVYTVPGWWTEGSNLQFPSPNDDIVGLWDPFRAASYGVWGYWKLQEPCVSRFEGAFLSGSSWRLIARSVQAWLSLVLRCYVEVSTRVASLLLSSIVV</sequence>
<keyword evidence="1" id="KW-0732">Signal</keyword>
<accession>A0ABQ7LF90</accession>
<dbReference type="Proteomes" id="UP000823674">
    <property type="component" value="Chromosome A09"/>
</dbReference>
<proteinExistence type="predicted"/>
<evidence type="ECO:0000313" key="3">
    <source>
        <dbReference type="Proteomes" id="UP000823674"/>
    </source>
</evidence>
<evidence type="ECO:0000313" key="2">
    <source>
        <dbReference type="EMBL" id="KAG5385246.1"/>
    </source>
</evidence>
<organism evidence="2 3">
    <name type="scientific">Brassica rapa subsp. trilocularis</name>
    <dbReference type="NCBI Taxonomy" id="1813537"/>
    <lineage>
        <taxon>Eukaryota</taxon>
        <taxon>Viridiplantae</taxon>
        <taxon>Streptophyta</taxon>
        <taxon>Embryophyta</taxon>
        <taxon>Tracheophyta</taxon>
        <taxon>Spermatophyta</taxon>
        <taxon>Magnoliopsida</taxon>
        <taxon>eudicotyledons</taxon>
        <taxon>Gunneridae</taxon>
        <taxon>Pentapetalae</taxon>
        <taxon>rosids</taxon>
        <taxon>malvids</taxon>
        <taxon>Brassicales</taxon>
        <taxon>Brassicaceae</taxon>
        <taxon>Brassiceae</taxon>
        <taxon>Brassica</taxon>
    </lineage>
</organism>
<protein>
    <submittedName>
        <fullName evidence="2">Uncharacterized protein</fullName>
    </submittedName>
</protein>
<name>A0ABQ7LF90_BRACM</name>
<keyword evidence="3" id="KW-1185">Reference proteome</keyword>
<feature type="chain" id="PRO_5046537882" evidence="1">
    <location>
        <begin position="18"/>
        <end position="200"/>
    </location>
</feature>
<gene>
    <name evidence="2" type="primary">A09p048330.1_BraROA</name>
    <name evidence="2" type="ORF">IGI04_036716</name>
</gene>
<reference evidence="2 3" key="1">
    <citation type="submission" date="2021-03" db="EMBL/GenBank/DDBJ databases">
        <authorList>
            <person name="King G.J."/>
            <person name="Bancroft I."/>
            <person name="Baten A."/>
            <person name="Bloomfield J."/>
            <person name="Borpatragohain P."/>
            <person name="He Z."/>
            <person name="Irish N."/>
            <person name="Irwin J."/>
            <person name="Liu K."/>
            <person name="Mauleon R.P."/>
            <person name="Moore J."/>
            <person name="Morris R."/>
            <person name="Ostergaard L."/>
            <person name="Wang B."/>
            <person name="Wells R."/>
        </authorList>
    </citation>
    <scope>NUCLEOTIDE SEQUENCE [LARGE SCALE GENOMIC DNA]</scope>
    <source>
        <strain evidence="2">R-o-18</strain>
        <tissue evidence="2">Leaf</tissue>
    </source>
</reference>
<comment type="caution">
    <text evidence="2">The sequence shown here is derived from an EMBL/GenBank/DDBJ whole genome shotgun (WGS) entry which is preliminary data.</text>
</comment>